<keyword evidence="3" id="KW-1185">Reference proteome</keyword>
<proteinExistence type="predicted"/>
<gene>
    <name evidence="2" type="ORF">Pfra01_001367000</name>
</gene>
<dbReference type="EMBL" id="BSXT01001404">
    <property type="protein sequence ID" value="GMF42150.1"/>
    <property type="molecule type" value="Genomic_DNA"/>
</dbReference>
<protein>
    <submittedName>
        <fullName evidence="2">Unnamed protein product</fullName>
    </submittedName>
</protein>
<reference evidence="2" key="1">
    <citation type="submission" date="2023-04" db="EMBL/GenBank/DDBJ databases">
        <title>Phytophthora fragariaefolia NBRC 109709.</title>
        <authorList>
            <person name="Ichikawa N."/>
            <person name="Sato H."/>
            <person name="Tonouchi N."/>
        </authorList>
    </citation>
    <scope>NUCLEOTIDE SEQUENCE</scope>
    <source>
        <strain evidence="2">NBRC 109709</strain>
    </source>
</reference>
<evidence type="ECO:0000256" key="1">
    <source>
        <dbReference type="SAM" id="MobiDB-lite"/>
    </source>
</evidence>
<comment type="caution">
    <text evidence="2">The sequence shown here is derived from an EMBL/GenBank/DDBJ whole genome shotgun (WGS) entry which is preliminary data.</text>
</comment>
<accession>A0A9W7CUA1</accession>
<dbReference type="AlphaFoldDB" id="A0A9W7CUA1"/>
<name>A0A9W7CUA1_9STRA</name>
<evidence type="ECO:0000313" key="3">
    <source>
        <dbReference type="Proteomes" id="UP001165121"/>
    </source>
</evidence>
<sequence>MTTSVAGSANTLISELRTLQASNASSAMPITRANLRAIQSAKPTRRTNPQSVHHVRQMAKLTTAAKSGELSPSTSQTALATSTRSGSLAAVKLTPPAVRPHTAGAFKARKPSAAVSTTVNTVDKGEPHDTQPNRALSADEGAATACALLSLHWRSACAILPTSAVDFQSFHHQESELR</sequence>
<feature type="region of interest" description="Disordered" evidence="1">
    <location>
        <begin position="64"/>
        <end position="83"/>
    </location>
</feature>
<dbReference type="OrthoDB" id="5954824at2759"/>
<dbReference type="Proteomes" id="UP001165121">
    <property type="component" value="Unassembled WGS sequence"/>
</dbReference>
<evidence type="ECO:0000313" key="2">
    <source>
        <dbReference type="EMBL" id="GMF42150.1"/>
    </source>
</evidence>
<organism evidence="2 3">
    <name type="scientific">Phytophthora fragariaefolia</name>
    <dbReference type="NCBI Taxonomy" id="1490495"/>
    <lineage>
        <taxon>Eukaryota</taxon>
        <taxon>Sar</taxon>
        <taxon>Stramenopiles</taxon>
        <taxon>Oomycota</taxon>
        <taxon>Peronosporomycetes</taxon>
        <taxon>Peronosporales</taxon>
        <taxon>Peronosporaceae</taxon>
        <taxon>Phytophthora</taxon>
    </lineage>
</organism>
<feature type="compositionally biased region" description="Polar residues" evidence="1">
    <location>
        <begin position="70"/>
        <end position="83"/>
    </location>
</feature>